<evidence type="ECO:0000256" key="1">
    <source>
        <dbReference type="ARBA" id="ARBA00022737"/>
    </source>
</evidence>
<reference evidence="6" key="1">
    <citation type="submission" date="2025-08" db="UniProtKB">
        <authorList>
            <consortium name="RefSeq"/>
        </authorList>
    </citation>
    <scope>IDENTIFICATION</scope>
    <source>
        <tissue evidence="6">Seedling</tissue>
    </source>
</reference>
<protein>
    <submittedName>
        <fullName evidence="6">Disease resistance RPP13-like protein 1</fullName>
    </submittedName>
</protein>
<dbReference type="PANTHER" id="PTHR23155">
    <property type="entry name" value="DISEASE RESISTANCE PROTEIN RP"/>
    <property type="match status" value="1"/>
</dbReference>
<gene>
    <name evidence="6" type="primary">LOC132800244</name>
</gene>
<keyword evidence="1" id="KW-0677">Repeat</keyword>
<name>A0ABM3ZYD1_ZIZJJ</name>
<evidence type="ECO:0000259" key="3">
    <source>
        <dbReference type="Pfam" id="PF23559"/>
    </source>
</evidence>
<sequence length="577" mass="65826">MEKISVNEIREFSDNESNILPALRLSYHYLPSHLKQCFAFCSIFPKDYKFQRQQMVLLWMKENLLQQAKRNERMEDRGDECFYELVSRSFFQRSSSAQEYCFVMHNLAHELAKFVSREYCFTFEEGNSKEDVIKVRHLVVLTSVSLKRFNSISEATCLRTFLPLSEYSFWNLTKELVINIILKLRYLRVSSLLGCENMKQLSELIGELKLLCFLDRSRSLIESLPESISMEKALCLSWKGHANDSKHDREILEQLFPHTNLKILSIYGYGGTTFPYWLGDPSFCSTLIIRLENCKFCNCLPPFGQLPSLKTLYIMGLSGVVTVGAEFYGYSASNSMRKPFASLQFLSFSEMLAWEEWSSIEVEDSEVFPRLQQIEIYNCGRLNTADLPQTLPCSAKLIIDGSKVLVSSLPRSSAIQDLELGKCEEPQLQELQQTVESLGIEGCHGLESLVEALRESQKPRVFSHLQIVNCPNFTSFPERGFHAPSLAGFAVGDCKKLEKRWNLQKLHALKQLTITYEFGGAGGESFPEDGRLPSTLTVLNISGTASLKRVNVKGLQQITSLNSLFLYLLTPFRVNIM</sequence>
<dbReference type="Gene3D" id="1.10.10.10">
    <property type="entry name" value="Winged helix-like DNA-binding domain superfamily/Winged helix DNA-binding domain"/>
    <property type="match status" value="1"/>
</dbReference>
<dbReference type="InterPro" id="IPR044974">
    <property type="entry name" value="Disease_R_plants"/>
</dbReference>
<dbReference type="InterPro" id="IPR058922">
    <property type="entry name" value="WHD_DRP"/>
</dbReference>
<dbReference type="InterPro" id="IPR036388">
    <property type="entry name" value="WH-like_DNA-bd_sf"/>
</dbReference>
<dbReference type="InterPro" id="IPR032675">
    <property type="entry name" value="LRR_dom_sf"/>
</dbReference>
<dbReference type="Proteomes" id="UP001652623">
    <property type="component" value="Chromosome 12"/>
</dbReference>
<evidence type="ECO:0000313" key="6">
    <source>
        <dbReference type="RefSeq" id="XP_060669488.1"/>
    </source>
</evidence>
<organism evidence="5 6">
    <name type="scientific">Ziziphus jujuba</name>
    <name type="common">Chinese jujube</name>
    <name type="synonym">Ziziphus sativa</name>
    <dbReference type="NCBI Taxonomy" id="326968"/>
    <lineage>
        <taxon>Eukaryota</taxon>
        <taxon>Viridiplantae</taxon>
        <taxon>Streptophyta</taxon>
        <taxon>Embryophyta</taxon>
        <taxon>Tracheophyta</taxon>
        <taxon>Spermatophyta</taxon>
        <taxon>Magnoliopsida</taxon>
        <taxon>eudicotyledons</taxon>
        <taxon>Gunneridae</taxon>
        <taxon>Pentapetalae</taxon>
        <taxon>rosids</taxon>
        <taxon>fabids</taxon>
        <taxon>Rosales</taxon>
        <taxon>Rhamnaceae</taxon>
        <taxon>Paliureae</taxon>
        <taxon>Ziziphus</taxon>
    </lineage>
</organism>
<dbReference type="PANTHER" id="PTHR23155:SF1241">
    <property type="entry name" value="DISEASE RESISTANCE RPP13-LIKE PROTEIN 1-RELATED"/>
    <property type="match status" value="1"/>
</dbReference>
<evidence type="ECO:0000259" key="4">
    <source>
        <dbReference type="Pfam" id="PF25019"/>
    </source>
</evidence>
<feature type="domain" description="Disease resistance protein winged helix" evidence="3">
    <location>
        <begin position="43"/>
        <end position="112"/>
    </location>
</feature>
<dbReference type="InterPro" id="IPR056789">
    <property type="entry name" value="LRR_R13L1-DRL21"/>
</dbReference>
<evidence type="ECO:0000256" key="2">
    <source>
        <dbReference type="ARBA" id="ARBA00022821"/>
    </source>
</evidence>
<dbReference type="Gene3D" id="3.80.10.10">
    <property type="entry name" value="Ribonuclease Inhibitor"/>
    <property type="match status" value="2"/>
</dbReference>
<keyword evidence="5" id="KW-1185">Reference proteome</keyword>
<dbReference type="SUPFAM" id="SSF52047">
    <property type="entry name" value="RNI-like"/>
    <property type="match status" value="1"/>
</dbReference>
<evidence type="ECO:0000313" key="5">
    <source>
        <dbReference type="Proteomes" id="UP001652623"/>
    </source>
</evidence>
<dbReference type="Pfam" id="PF23559">
    <property type="entry name" value="WHD_DRP"/>
    <property type="match status" value="1"/>
</dbReference>
<dbReference type="Pfam" id="PF25019">
    <property type="entry name" value="LRR_R13L1-DRL21"/>
    <property type="match status" value="1"/>
</dbReference>
<dbReference type="RefSeq" id="XP_060669488.1">
    <property type="nucleotide sequence ID" value="XM_060813505.1"/>
</dbReference>
<dbReference type="SUPFAM" id="SSF52058">
    <property type="entry name" value="L domain-like"/>
    <property type="match status" value="1"/>
</dbReference>
<dbReference type="GeneID" id="132800244"/>
<accession>A0ABM3ZYD1</accession>
<proteinExistence type="predicted"/>
<keyword evidence="2" id="KW-0611">Plant defense</keyword>
<feature type="domain" description="R13L1/DRL21-like LRR repeat region" evidence="4">
    <location>
        <begin position="233"/>
        <end position="316"/>
    </location>
</feature>